<dbReference type="Pfam" id="PF00326">
    <property type="entry name" value="Peptidase_S9"/>
    <property type="match status" value="1"/>
</dbReference>
<dbReference type="EMBL" id="LWBP01000012">
    <property type="protein sequence ID" value="OQP67793.1"/>
    <property type="molecule type" value="Genomic_DNA"/>
</dbReference>
<feature type="chain" id="PRO_5012461256" description="Peptidase S9 prolyl oligopeptidase catalytic domain-containing protein" evidence="1">
    <location>
        <begin position="23"/>
        <end position="945"/>
    </location>
</feature>
<dbReference type="GO" id="GO:0008236">
    <property type="term" value="F:serine-type peptidase activity"/>
    <property type="evidence" value="ECO:0007669"/>
    <property type="project" value="InterPro"/>
</dbReference>
<evidence type="ECO:0000256" key="1">
    <source>
        <dbReference type="SAM" id="SignalP"/>
    </source>
</evidence>
<protein>
    <recommendedName>
        <fullName evidence="2">Peptidase S9 prolyl oligopeptidase catalytic domain-containing protein</fullName>
    </recommendedName>
</protein>
<evidence type="ECO:0000313" key="4">
    <source>
        <dbReference type="Proteomes" id="UP000192276"/>
    </source>
</evidence>
<evidence type="ECO:0000313" key="3">
    <source>
        <dbReference type="EMBL" id="OQP67793.1"/>
    </source>
</evidence>
<proteinExistence type="predicted"/>
<dbReference type="RefSeq" id="WP_081160867.1">
    <property type="nucleotide sequence ID" value="NZ_LWBP01000012.1"/>
</dbReference>
<dbReference type="PANTHER" id="PTHR11731:SF193">
    <property type="entry name" value="DIPEPTIDYL PEPTIDASE 9"/>
    <property type="match status" value="1"/>
</dbReference>
<dbReference type="OrthoDB" id="9812921at2"/>
<name>A0A1V9GAZ8_9BACT</name>
<accession>A0A1V9GAZ8</accession>
<dbReference type="SUPFAM" id="SSF82171">
    <property type="entry name" value="DPP6 N-terminal domain-like"/>
    <property type="match status" value="1"/>
</dbReference>
<dbReference type="Proteomes" id="UP000192276">
    <property type="component" value="Unassembled WGS sequence"/>
</dbReference>
<feature type="signal peptide" evidence="1">
    <location>
        <begin position="1"/>
        <end position="22"/>
    </location>
</feature>
<dbReference type="PANTHER" id="PTHR11731">
    <property type="entry name" value="PROTEASE FAMILY S9B,C DIPEPTIDYL-PEPTIDASE IV-RELATED"/>
    <property type="match status" value="1"/>
</dbReference>
<dbReference type="InterPro" id="IPR001375">
    <property type="entry name" value="Peptidase_S9_cat"/>
</dbReference>
<dbReference type="STRING" id="550983.A4R26_32875"/>
<dbReference type="Gene3D" id="3.40.50.1820">
    <property type="entry name" value="alpha/beta hydrolase"/>
    <property type="match status" value="1"/>
</dbReference>
<dbReference type="SUPFAM" id="SSF53474">
    <property type="entry name" value="alpha/beta-Hydrolases"/>
    <property type="match status" value="1"/>
</dbReference>
<dbReference type="InterPro" id="IPR050278">
    <property type="entry name" value="Serine_Prot_S9B/DPPIV"/>
</dbReference>
<feature type="domain" description="Peptidase S9 prolyl oligopeptidase catalytic" evidence="2">
    <location>
        <begin position="740"/>
        <end position="908"/>
    </location>
</feature>
<dbReference type="GO" id="GO:0006508">
    <property type="term" value="P:proteolysis"/>
    <property type="evidence" value="ECO:0007669"/>
    <property type="project" value="InterPro"/>
</dbReference>
<organism evidence="3 4">
    <name type="scientific">Niastella populi</name>
    <dbReference type="NCBI Taxonomy" id="550983"/>
    <lineage>
        <taxon>Bacteria</taxon>
        <taxon>Pseudomonadati</taxon>
        <taxon>Bacteroidota</taxon>
        <taxon>Chitinophagia</taxon>
        <taxon>Chitinophagales</taxon>
        <taxon>Chitinophagaceae</taxon>
        <taxon>Niastella</taxon>
    </lineage>
</organism>
<dbReference type="AlphaFoldDB" id="A0A1V9GAZ8"/>
<comment type="caution">
    <text evidence="3">The sequence shown here is derived from an EMBL/GenBank/DDBJ whole genome shotgun (WGS) entry which is preliminary data.</text>
</comment>
<sequence length="945" mass="107328">MRLTVIFIFMSAIAANPGALWAQFNVSNKTDTSYMTQPILATQGASPHNYNSSGKPSIDSVAINRWVSVENNKVAINDDGTYFMYCITNQPYGKSSLIVQSLNDSWKTNLVGVSDGYFLNDNKTFVYLDNHTLFFLELGLNIKDSIRNVRNFELFKGGTTFLFYTTDEPQSELVVLDLSAFKQFRYSRVSRYNFDAVGKILVIQQLEDIKGRNRTTLKCIFLSPEETINVCSLDTSHDIVSYTMDANRKQITWLEVDRSTLAYSIWYFKTGMRKAIIAASGESKGMDRGTELDALASPSFTKDGRFLCFWLTETQPQSVNPSAVQVDVWNYKDVELQSIQLMKIANRESRKYQAVVEVDSLMFLKNAKVIRLLGENEEAQICSGPEITGDYFLARRNDGGDRFWDRKYIYNLVRLKDGSSRVIYESQFVDNASFWFCPNGKYLLQFRDNSYHSFNLETGKWKNISADVQIQLTFKSPFFKDYSFSTPIGVAGWLGEGSSVLVYDSYDIIELDLAGFKPPTNITKGYGRKHKVQLRLVDDEKQHLPGDTVLVYTFNPKTKYNGLLRLPLANGNMPNVTDGPWSLYYRRDIGVGTNESFGTLTRPVKAKYTNKWIVKRETAVEAPNFFLTENFKDFRALTEIAPQKEYNWLRSELFHWRQLDGTMGEGVLYKPENFDSSKKYPVIISYYEQLSGRVYQYPIPQFVNSTHIKVAWFVSQGYIVFTPSIVFKKGKTVQSVNNTVVSAAQTLAKLPFINGKKMGIAGFSFGGHETNWLITQTKMFAAAATGGGMSDPVSSALQLSETRGKILDDRVARNENIMGTSIWENPQLWVSSSPVLRADKVATPLLILYNYNDIGWQQGAELFIALRRLNKKVFLLQYDNGGHGLYSGRDPEDFTIRITQFFDHYLKDAPPPKWMTKGIPARLKGIDTGYEHDLEGESGSKTSQK</sequence>
<evidence type="ECO:0000259" key="2">
    <source>
        <dbReference type="Pfam" id="PF00326"/>
    </source>
</evidence>
<dbReference type="GO" id="GO:0008239">
    <property type="term" value="F:dipeptidyl-peptidase activity"/>
    <property type="evidence" value="ECO:0007669"/>
    <property type="project" value="TreeGrafter"/>
</dbReference>
<reference evidence="4" key="1">
    <citation type="submission" date="2016-04" db="EMBL/GenBank/DDBJ databases">
        <authorList>
            <person name="Chen L."/>
            <person name="Zhuang W."/>
            <person name="Wang G."/>
        </authorList>
    </citation>
    <scope>NUCLEOTIDE SEQUENCE [LARGE SCALE GENOMIC DNA]</scope>
    <source>
        <strain evidence="4">208</strain>
    </source>
</reference>
<keyword evidence="1" id="KW-0732">Signal</keyword>
<gene>
    <name evidence="3" type="ORF">A4R26_32875</name>
</gene>
<keyword evidence="4" id="KW-1185">Reference proteome</keyword>
<dbReference type="InterPro" id="IPR029058">
    <property type="entry name" value="AB_hydrolase_fold"/>
</dbReference>